<dbReference type="CDD" id="cd00685">
    <property type="entry name" value="Trans_IPPS_HT"/>
    <property type="match status" value="1"/>
</dbReference>
<dbReference type="InterPro" id="IPR000092">
    <property type="entry name" value="Polyprenyl_synt"/>
</dbReference>
<dbReference type="Proteomes" id="UP000275331">
    <property type="component" value="Unassembled WGS sequence"/>
</dbReference>
<evidence type="ECO:0000256" key="1">
    <source>
        <dbReference type="ARBA" id="ARBA00001946"/>
    </source>
</evidence>
<dbReference type="SFLD" id="SFLDS00005">
    <property type="entry name" value="Isoprenoid_Synthase_Type_I"/>
    <property type="match status" value="1"/>
</dbReference>
<evidence type="ECO:0000256" key="3">
    <source>
        <dbReference type="ARBA" id="ARBA00022679"/>
    </source>
</evidence>
<organism evidence="9 10">
    <name type="scientific">Atlantibacter subterraneus</name>
    <dbReference type="NCBI Taxonomy" id="255519"/>
    <lineage>
        <taxon>Bacteria</taxon>
        <taxon>Pseudomonadati</taxon>
        <taxon>Pseudomonadota</taxon>
        <taxon>Gammaproteobacteria</taxon>
        <taxon>Enterobacterales</taxon>
        <taxon>Enterobacteriaceae</taxon>
        <taxon>Atlantibacter</taxon>
    </lineage>
</organism>
<evidence type="ECO:0000256" key="6">
    <source>
        <dbReference type="ARBA" id="ARBA00023229"/>
    </source>
</evidence>
<evidence type="ECO:0000313" key="8">
    <source>
        <dbReference type="EMBL" id="MDV7021247.1"/>
    </source>
</evidence>
<dbReference type="EMBL" id="RHXB01000001">
    <property type="protein sequence ID" value="RSE28997.1"/>
    <property type="molecule type" value="Genomic_DNA"/>
</dbReference>
<keyword evidence="5" id="KW-0460">Magnesium</keyword>
<evidence type="ECO:0000256" key="2">
    <source>
        <dbReference type="ARBA" id="ARBA00006706"/>
    </source>
</evidence>
<accession>A0A427V8E6</accession>
<comment type="cofactor">
    <cofactor evidence="1">
        <name>Mg(2+)</name>
        <dbReference type="ChEBI" id="CHEBI:18420"/>
    </cofactor>
</comment>
<reference evidence="8 11" key="2">
    <citation type="submission" date="2023-10" db="EMBL/GenBank/DDBJ databases">
        <authorList>
            <person name="Dale J."/>
        </authorList>
    </citation>
    <scope>NUCLEOTIDE SEQUENCE [LARGE SCALE GENOMIC DNA]</scope>
    <source>
        <strain evidence="8 11">2023EL-00970</strain>
    </source>
</reference>
<evidence type="ECO:0000313" key="10">
    <source>
        <dbReference type="Proteomes" id="UP000275331"/>
    </source>
</evidence>
<keyword evidence="6" id="KW-0414">Isoprene biosynthesis</keyword>
<keyword evidence="3 7" id="KW-0808">Transferase</keyword>
<dbReference type="GO" id="GO:0008654">
    <property type="term" value="P:phospholipid biosynthetic process"/>
    <property type="evidence" value="ECO:0007669"/>
    <property type="project" value="UniProtKB-ARBA"/>
</dbReference>
<dbReference type="GO" id="GO:0016114">
    <property type="term" value="P:terpenoid biosynthetic process"/>
    <property type="evidence" value="ECO:0007669"/>
    <property type="project" value="UniProtKB-ARBA"/>
</dbReference>
<dbReference type="InterPro" id="IPR008949">
    <property type="entry name" value="Isoprenoid_synthase_dom_sf"/>
</dbReference>
<dbReference type="Gene3D" id="1.10.600.10">
    <property type="entry name" value="Farnesyl Diphosphate Synthase"/>
    <property type="match status" value="1"/>
</dbReference>
<evidence type="ECO:0000256" key="5">
    <source>
        <dbReference type="ARBA" id="ARBA00022842"/>
    </source>
</evidence>
<dbReference type="Proteomes" id="UP001187066">
    <property type="component" value="Unassembled WGS sequence"/>
</dbReference>
<evidence type="ECO:0000256" key="4">
    <source>
        <dbReference type="ARBA" id="ARBA00022723"/>
    </source>
</evidence>
<reference evidence="9 10" key="1">
    <citation type="submission" date="2018-10" db="EMBL/GenBank/DDBJ databases">
        <title>Transmission dynamics of multidrug resistant bacteria on intensive care unit surfaces.</title>
        <authorList>
            <person name="D'Souza A.W."/>
            <person name="Potter R.F."/>
            <person name="Wallace M."/>
            <person name="Shupe A."/>
            <person name="Patel S."/>
            <person name="Sun S."/>
            <person name="Gul D."/>
            <person name="Kwon J.H."/>
            <person name="Andleeb S."/>
            <person name="Burnham C.-A.D."/>
            <person name="Dantas G."/>
        </authorList>
    </citation>
    <scope>NUCLEOTIDE SEQUENCE [LARGE SCALE GENOMIC DNA]</scope>
    <source>
        <strain evidence="9 10">AS_373</strain>
    </source>
</reference>
<dbReference type="AlphaFoldDB" id="A0A427V8E6"/>
<dbReference type="PROSITE" id="PS00444">
    <property type="entry name" value="POLYPRENYL_SYNTHASE_2"/>
    <property type="match status" value="1"/>
</dbReference>
<dbReference type="PANTHER" id="PTHR43281">
    <property type="entry name" value="FARNESYL DIPHOSPHATE SYNTHASE"/>
    <property type="match status" value="1"/>
</dbReference>
<dbReference type="GO" id="GO:0120531">
    <property type="term" value="F:prenyl diphosphate synthase activity"/>
    <property type="evidence" value="ECO:0007669"/>
    <property type="project" value="UniProtKB-ARBA"/>
</dbReference>
<protein>
    <submittedName>
        <fullName evidence="9">Polyprenyl synthetase family protein</fullName>
    </submittedName>
</protein>
<dbReference type="OrthoDB" id="9805316at2"/>
<dbReference type="PANTHER" id="PTHR43281:SF1">
    <property type="entry name" value="FARNESYL DIPHOSPHATE SYNTHASE"/>
    <property type="match status" value="1"/>
</dbReference>
<dbReference type="RefSeq" id="WP_125295367.1">
    <property type="nucleotide sequence ID" value="NZ_CP100494.1"/>
</dbReference>
<evidence type="ECO:0000313" key="11">
    <source>
        <dbReference type="Proteomes" id="UP001187066"/>
    </source>
</evidence>
<gene>
    <name evidence="9" type="ORF">EGT71_00285</name>
    <name evidence="8" type="ORF">R4P48_00935</name>
</gene>
<sequence>MSENQNTLSGGVSVHEIKSTIEHHLSGLLKNCDSKTAVGMAMQESVLGQGKRIRPLMMMLIAHDLGYPGEKKTLLDLACAVEMIHSASLILDDIPCMDNADMRRGKPTIHKKYGESVAILAAIGLLTKAFAQVSAASGLNGEQKARVVGELANAVGEQGLVLGQFRDLAGVGHTQNINDITATNDLKTGVLFIAMLQVIALAASASDATHQRLSAFATDFGQLFQLLDDLSDSHFTTGKDRNKDAGKPTLVNVLGRERVCDLVYHHFHSANEHLAAVCVAGQETRQFIHAWLTLTLAGEKPAMKSA</sequence>
<dbReference type="Pfam" id="PF00348">
    <property type="entry name" value="polyprenyl_synt"/>
    <property type="match status" value="1"/>
</dbReference>
<name>A0A427V8E6_9ENTR</name>
<keyword evidence="4" id="KW-0479">Metal-binding</keyword>
<dbReference type="PROSITE" id="PS00723">
    <property type="entry name" value="POLYPRENYL_SYNTHASE_1"/>
    <property type="match status" value="1"/>
</dbReference>
<evidence type="ECO:0000256" key="7">
    <source>
        <dbReference type="RuleBase" id="RU004466"/>
    </source>
</evidence>
<comment type="similarity">
    <text evidence="2 7">Belongs to the FPP/GGPP synthase family.</text>
</comment>
<dbReference type="SUPFAM" id="SSF48576">
    <property type="entry name" value="Terpenoid synthases"/>
    <property type="match status" value="1"/>
</dbReference>
<keyword evidence="11" id="KW-1185">Reference proteome</keyword>
<dbReference type="GO" id="GO:0046872">
    <property type="term" value="F:metal ion binding"/>
    <property type="evidence" value="ECO:0007669"/>
    <property type="project" value="UniProtKB-KW"/>
</dbReference>
<evidence type="ECO:0000313" key="9">
    <source>
        <dbReference type="EMBL" id="RSE28997.1"/>
    </source>
</evidence>
<dbReference type="SFLD" id="SFLDG01017">
    <property type="entry name" value="Polyprenyl_Transferase_Like"/>
    <property type="match status" value="1"/>
</dbReference>
<dbReference type="GeneID" id="84664790"/>
<proteinExistence type="inferred from homology"/>
<comment type="caution">
    <text evidence="9">The sequence shown here is derived from an EMBL/GenBank/DDBJ whole genome shotgun (WGS) entry which is preliminary data.</text>
</comment>
<dbReference type="InterPro" id="IPR033749">
    <property type="entry name" value="Polyprenyl_synt_CS"/>
</dbReference>
<dbReference type="EMBL" id="JAWLOF010000001">
    <property type="protein sequence ID" value="MDV7021247.1"/>
    <property type="molecule type" value="Genomic_DNA"/>
</dbReference>
<dbReference type="FunFam" id="1.10.600.10:FF:000001">
    <property type="entry name" value="Geranylgeranyl diphosphate synthase"/>
    <property type="match status" value="1"/>
</dbReference>